<feature type="region of interest" description="Disordered" evidence="1">
    <location>
        <begin position="47"/>
        <end position="73"/>
    </location>
</feature>
<dbReference type="Proteomes" id="UP001055804">
    <property type="component" value="Unassembled WGS sequence"/>
</dbReference>
<accession>A0A9J6PG63</accession>
<dbReference type="EMBL" id="JAMZFT010000002">
    <property type="protein sequence ID" value="MCP1336808.1"/>
    <property type="molecule type" value="Genomic_DNA"/>
</dbReference>
<reference evidence="2" key="1">
    <citation type="submission" date="2022-06" db="EMBL/GenBank/DDBJ databases">
        <title>Isolation and Genomics of Futiania mangrovii gen. nov., sp. nov., a Rare and Metabolically-versatile member in the Class Alphaproteobacteria.</title>
        <authorList>
            <person name="Liu L."/>
            <person name="Huang W.-C."/>
            <person name="Pan J."/>
            <person name="Li J."/>
            <person name="Huang Y."/>
            <person name="Du H."/>
            <person name="Liu Y."/>
            <person name="Li M."/>
        </authorList>
    </citation>
    <scope>NUCLEOTIDE SEQUENCE</scope>
    <source>
        <strain evidence="2">FT118</strain>
    </source>
</reference>
<dbReference type="AlphaFoldDB" id="A0A9J6PG63"/>
<protein>
    <submittedName>
        <fullName evidence="2">Host attachment family protein</fullName>
    </submittedName>
</protein>
<evidence type="ECO:0000313" key="3">
    <source>
        <dbReference type="Proteomes" id="UP001055804"/>
    </source>
</evidence>
<dbReference type="RefSeq" id="WP_269332754.1">
    <property type="nucleotide sequence ID" value="NZ_JAMZFT010000002.1"/>
</dbReference>
<comment type="caution">
    <text evidence="2">The sequence shown here is derived from an EMBL/GenBank/DDBJ whole genome shotgun (WGS) entry which is preliminary data.</text>
</comment>
<name>A0A9J6PG63_9PROT</name>
<organism evidence="2 3">
    <name type="scientific">Futiania mangrovi</name>
    <dbReference type="NCBI Taxonomy" id="2959716"/>
    <lineage>
        <taxon>Bacteria</taxon>
        <taxon>Pseudomonadati</taxon>
        <taxon>Pseudomonadota</taxon>
        <taxon>Alphaproteobacteria</taxon>
        <taxon>Futianiales</taxon>
        <taxon>Futianiaceae</taxon>
        <taxon>Futiania</taxon>
    </lineage>
</organism>
<proteinExistence type="predicted"/>
<sequence>MRKIVTWVLVSDGGRARVFENDGPDRGLTELTDLAREADLAPSRDIMADRQGRTFDSAGPGRHAMERPTDPRELEEERFLDETLAMVAGHARKGRFDRLIIAAPPRALGHMRKELPRELSERLHADLPKDLTKAGLVEIQKQVGTVMAV</sequence>
<gene>
    <name evidence="2" type="ORF">NJQ99_10345</name>
</gene>
<dbReference type="InterPro" id="IPR041374">
    <property type="entry name" value="BaeRF_family12"/>
</dbReference>
<evidence type="ECO:0000256" key="1">
    <source>
        <dbReference type="SAM" id="MobiDB-lite"/>
    </source>
</evidence>
<feature type="compositionally biased region" description="Basic and acidic residues" evidence="1">
    <location>
        <begin position="63"/>
        <end position="73"/>
    </location>
</feature>
<evidence type="ECO:0000313" key="2">
    <source>
        <dbReference type="EMBL" id="MCP1336808.1"/>
    </source>
</evidence>
<keyword evidence="3" id="KW-1185">Reference proteome</keyword>
<dbReference type="Pfam" id="PF18856">
    <property type="entry name" value="baeRF_family12"/>
    <property type="match status" value="1"/>
</dbReference>